<evidence type="ECO:0000313" key="4">
    <source>
        <dbReference type="Proteomes" id="UP000093482"/>
    </source>
</evidence>
<name>A0A1C0YZR0_9BACL</name>
<gene>
    <name evidence="3" type="ORF">A6K76_06125</name>
</gene>
<comment type="caution">
    <text evidence="3">The sequence shown here is derived from an EMBL/GenBank/DDBJ whole genome shotgun (WGS) entry which is preliminary data.</text>
</comment>
<dbReference type="InterPro" id="IPR036582">
    <property type="entry name" value="Mao_N_sf"/>
</dbReference>
<dbReference type="InterPro" id="IPR012854">
    <property type="entry name" value="Cu_amine_oxidase-like_N"/>
</dbReference>
<organism evidence="3 4">
    <name type="scientific">Caryophanon latum</name>
    <dbReference type="NCBI Taxonomy" id="33977"/>
    <lineage>
        <taxon>Bacteria</taxon>
        <taxon>Bacillati</taxon>
        <taxon>Bacillota</taxon>
        <taxon>Bacilli</taxon>
        <taxon>Bacillales</taxon>
        <taxon>Caryophanaceae</taxon>
        <taxon>Caryophanon</taxon>
    </lineage>
</organism>
<feature type="signal peptide" evidence="1">
    <location>
        <begin position="1"/>
        <end position="20"/>
    </location>
</feature>
<dbReference type="EMBL" id="MATO01000014">
    <property type="protein sequence ID" value="OCS92652.1"/>
    <property type="molecule type" value="Genomic_DNA"/>
</dbReference>
<feature type="domain" description="Copper amine oxidase-like N-terminal" evidence="2">
    <location>
        <begin position="91"/>
        <end position="186"/>
    </location>
</feature>
<dbReference type="RefSeq" id="WP_066462230.1">
    <property type="nucleotide sequence ID" value="NZ_MATO01000014.1"/>
</dbReference>
<protein>
    <recommendedName>
        <fullName evidence="2">Copper amine oxidase-like N-terminal domain-containing protein</fullName>
    </recommendedName>
</protein>
<evidence type="ECO:0000259" key="2">
    <source>
        <dbReference type="Pfam" id="PF07833"/>
    </source>
</evidence>
<keyword evidence="1" id="KW-0732">Signal</keyword>
<evidence type="ECO:0000313" key="3">
    <source>
        <dbReference type="EMBL" id="OCS92652.1"/>
    </source>
</evidence>
<accession>A0A1C0YZR0</accession>
<sequence>MKRKWIASTVLACATAAAITYTVLQPNDSVAQTIHAQYLESEQLTFEEVKSDGTNMWSMWKRDLSPKEADLPIASNQAVTFLLEDREATMNVRILDGQLTVTAKEIAQFLQIEREFYTESLILQLAKGDQTLVFRGNTEIVYENGVKTPSSAQALQKGQDLLVPINVVANGFGYKLKWNEQQRAIVLEEATDDNER</sequence>
<keyword evidence="4" id="KW-1185">Reference proteome</keyword>
<proteinExistence type="predicted"/>
<dbReference type="SUPFAM" id="SSF55383">
    <property type="entry name" value="Copper amine oxidase, domain N"/>
    <property type="match status" value="1"/>
</dbReference>
<dbReference type="Pfam" id="PF07833">
    <property type="entry name" value="Cu_amine_oxidN1"/>
    <property type="match status" value="1"/>
</dbReference>
<feature type="chain" id="PRO_5038397636" description="Copper amine oxidase-like N-terminal domain-containing protein" evidence="1">
    <location>
        <begin position="21"/>
        <end position="196"/>
    </location>
</feature>
<dbReference type="AlphaFoldDB" id="A0A1C0YZR0"/>
<dbReference type="OrthoDB" id="2732647at2"/>
<reference evidence="3 4" key="1">
    <citation type="submission" date="2016-07" db="EMBL/GenBank/DDBJ databases">
        <title>Caryophanon latum genome sequencing.</title>
        <authorList>
            <person name="Verma A."/>
            <person name="Pal Y."/>
            <person name="Krishnamurthi S."/>
        </authorList>
    </citation>
    <scope>NUCLEOTIDE SEQUENCE [LARGE SCALE GENOMIC DNA]</scope>
    <source>
        <strain evidence="3 4">DSM 14151</strain>
    </source>
</reference>
<dbReference type="Proteomes" id="UP000093482">
    <property type="component" value="Unassembled WGS sequence"/>
</dbReference>
<evidence type="ECO:0000256" key="1">
    <source>
        <dbReference type="SAM" id="SignalP"/>
    </source>
</evidence>